<dbReference type="InterPro" id="IPR027417">
    <property type="entry name" value="P-loop_NTPase"/>
</dbReference>
<dbReference type="InterPro" id="IPR006474">
    <property type="entry name" value="Helicase_Cas3_CRISPR-ass_core"/>
</dbReference>
<dbReference type="Pfam" id="PF18019">
    <property type="entry name" value="Cas3_HD"/>
    <property type="match status" value="1"/>
</dbReference>
<dbReference type="Gene3D" id="3.40.50.300">
    <property type="entry name" value="P-loop containing nucleotide triphosphate hydrolases"/>
    <property type="match status" value="2"/>
</dbReference>
<comment type="similarity">
    <text evidence="1">In the N-terminal section; belongs to the CRISPR-associated nuclease Cas3-HD family.</text>
</comment>
<feature type="domain" description="HD Cas3-type" evidence="11">
    <location>
        <begin position="11"/>
        <end position="232"/>
    </location>
</feature>
<dbReference type="InterPro" id="IPR050079">
    <property type="entry name" value="DEAD_box_RNA_helicase"/>
</dbReference>
<dbReference type="PANTHER" id="PTHR47959">
    <property type="entry name" value="ATP-DEPENDENT RNA HELICASE RHLE-RELATED"/>
    <property type="match status" value="1"/>
</dbReference>
<evidence type="ECO:0000259" key="11">
    <source>
        <dbReference type="PROSITE" id="PS51643"/>
    </source>
</evidence>
<name>A0A518B224_9BACT</name>
<dbReference type="Pfam" id="PF00270">
    <property type="entry name" value="DEAD"/>
    <property type="match status" value="1"/>
</dbReference>
<dbReference type="OrthoDB" id="9810236at2"/>
<keyword evidence="6 12" id="KW-0378">Hydrolase</keyword>
<dbReference type="InterPro" id="IPR014001">
    <property type="entry name" value="Helicase_ATP-bd"/>
</dbReference>
<reference evidence="12 13" key="1">
    <citation type="submission" date="2019-02" db="EMBL/GenBank/DDBJ databases">
        <title>Deep-cultivation of Planctomycetes and their phenomic and genomic characterization uncovers novel biology.</title>
        <authorList>
            <person name="Wiegand S."/>
            <person name="Jogler M."/>
            <person name="Boedeker C."/>
            <person name="Pinto D."/>
            <person name="Vollmers J."/>
            <person name="Rivas-Marin E."/>
            <person name="Kohn T."/>
            <person name="Peeters S.H."/>
            <person name="Heuer A."/>
            <person name="Rast P."/>
            <person name="Oberbeckmann S."/>
            <person name="Bunk B."/>
            <person name="Jeske O."/>
            <person name="Meyerdierks A."/>
            <person name="Storesund J.E."/>
            <person name="Kallscheuer N."/>
            <person name="Luecker S."/>
            <person name="Lage O.M."/>
            <person name="Pohl T."/>
            <person name="Merkel B.J."/>
            <person name="Hornburger P."/>
            <person name="Mueller R.-W."/>
            <person name="Bruemmer F."/>
            <person name="Labrenz M."/>
            <person name="Spormann A.M."/>
            <person name="Op den Camp H."/>
            <person name="Overmann J."/>
            <person name="Amann R."/>
            <person name="Jetten M.S.M."/>
            <person name="Mascher T."/>
            <person name="Medema M.H."/>
            <person name="Devos D.P."/>
            <person name="Kaster A.-K."/>
            <person name="Ovreas L."/>
            <person name="Rohde M."/>
            <person name="Galperin M.Y."/>
            <person name="Jogler C."/>
        </authorList>
    </citation>
    <scope>NUCLEOTIDE SEQUENCE [LARGE SCALE GENOMIC DNA]</scope>
    <source>
        <strain evidence="12 13">Pan216</strain>
    </source>
</reference>
<dbReference type="GO" id="GO:0005524">
    <property type="term" value="F:ATP binding"/>
    <property type="evidence" value="ECO:0007669"/>
    <property type="project" value="UniProtKB-KW"/>
</dbReference>
<dbReference type="Pfam" id="PF22590">
    <property type="entry name" value="Cas3-like_C_2"/>
    <property type="match status" value="1"/>
</dbReference>
<dbReference type="GO" id="GO:0003724">
    <property type="term" value="F:RNA helicase activity"/>
    <property type="evidence" value="ECO:0007669"/>
    <property type="project" value="TreeGrafter"/>
</dbReference>
<organism evidence="12 13">
    <name type="scientific">Kolteria novifilia</name>
    <dbReference type="NCBI Taxonomy" id="2527975"/>
    <lineage>
        <taxon>Bacteria</taxon>
        <taxon>Pseudomonadati</taxon>
        <taxon>Planctomycetota</taxon>
        <taxon>Planctomycetia</taxon>
        <taxon>Kolteriales</taxon>
        <taxon>Kolteriaceae</taxon>
        <taxon>Kolteria</taxon>
    </lineage>
</organism>
<dbReference type="GO" id="GO:0046872">
    <property type="term" value="F:metal ion binding"/>
    <property type="evidence" value="ECO:0007669"/>
    <property type="project" value="UniProtKB-KW"/>
</dbReference>
<evidence type="ECO:0000256" key="7">
    <source>
        <dbReference type="ARBA" id="ARBA00022806"/>
    </source>
</evidence>
<accession>A0A518B224</accession>
<evidence type="ECO:0000256" key="2">
    <source>
        <dbReference type="ARBA" id="ARBA00009046"/>
    </source>
</evidence>
<dbReference type="GO" id="GO:0005829">
    <property type="term" value="C:cytosol"/>
    <property type="evidence" value="ECO:0007669"/>
    <property type="project" value="TreeGrafter"/>
</dbReference>
<dbReference type="PROSITE" id="PS51192">
    <property type="entry name" value="HELICASE_ATP_BIND_1"/>
    <property type="match status" value="1"/>
</dbReference>
<evidence type="ECO:0000256" key="1">
    <source>
        <dbReference type="ARBA" id="ARBA00006847"/>
    </source>
</evidence>
<dbReference type="GO" id="GO:0051607">
    <property type="term" value="P:defense response to virus"/>
    <property type="evidence" value="ECO:0007669"/>
    <property type="project" value="UniProtKB-KW"/>
</dbReference>
<dbReference type="Proteomes" id="UP000317093">
    <property type="component" value="Chromosome"/>
</dbReference>
<keyword evidence="9" id="KW-0051">Antiviral defense</keyword>
<dbReference type="GO" id="GO:0004518">
    <property type="term" value="F:nuclease activity"/>
    <property type="evidence" value="ECO:0007669"/>
    <property type="project" value="UniProtKB-KW"/>
</dbReference>
<dbReference type="NCBIfam" id="TIGR01596">
    <property type="entry name" value="cas3_HD"/>
    <property type="match status" value="1"/>
</dbReference>
<protein>
    <submittedName>
        <fullName evidence="12">CRISPR-associated nuclease/helicase Cas3</fullName>
        <ecNumber evidence="12">3.1.-.-</ecNumber>
    </submittedName>
</protein>
<feature type="domain" description="Helicase ATP-binding" evidence="10">
    <location>
        <begin position="286"/>
        <end position="473"/>
    </location>
</feature>
<sequence length="769" mass="87013">MSELLAKSLKRELPRLTLTQHTLEVIRAGEYLFGTIGAPTRLGACWLRFFRLDVDRVIDLFAKTLRAAAAFHDLGKANDGFQDAVQGLGEQAIRHEHFSALLMSHRPTWDWLSGHSGVDWEVALSAVLTHHIKATEWKTIPSLSETRKWIRLLTGKEFGLLKGTIAHHLGLGGAWPDLPEQWSFSHGGKGESIRSQTRRLKDMLEEFDDECSDDRRRLLWSIRAGLIASDAAASGLFRTGHDLRSWLNERFVTMPDCDPPFVREKIIQKRIDEVGANWKGWHSFQDAAAEQPSRTLLLAPCGAGKTLAAWRWIETQTRRRTVKRVIFLYPTRATATEGFKDYVSWAPDGTLIHGTAQYELDGMFETPDERGMRDYGPDPRLFALGFWSKRVFAGTVDQFLAFLHHRYGSTCLLPVLVDSVLVIDEVHSFDDNMFSSLKRFLRELDVPVLCMTATLSQARQGELCELNVVPMRRYGDRPPEDLQRIAEAPRYRVQLLPDANAPEEVVLKALGEDKRVLWVVNKVNVAQNIARRFEGLVSCDTERVFCYHSRFKLNDRKERHREVVAAFEPTRGEMTRGVLAISTQVCEMSLDLDADVLISEKAPITSLIQRMGRCNRKRGIPGNLGGVYVYPPADSERPYTKDDLTGVDEFLADIGGSESINQSDLETALHRHGHQPPKGDRMVPFFDSGPFADSGDEFREMEDFTLQGILDEQEYLETEPSVRPGLVVPVPKRLIEQFQGSRQETRRLVIAKSGHYHPAWGLCDDEIGG</sequence>
<dbReference type="Gene3D" id="1.10.3210.30">
    <property type="match status" value="1"/>
</dbReference>
<evidence type="ECO:0000256" key="6">
    <source>
        <dbReference type="ARBA" id="ARBA00022801"/>
    </source>
</evidence>
<evidence type="ECO:0000256" key="3">
    <source>
        <dbReference type="ARBA" id="ARBA00022722"/>
    </source>
</evidence>
<proteinExistence type="inferred from homology"/>
<dbReference type="InterPro" id="IPR054712">
    <property type="entry name" value="Cas3-like_dom"/>
</dbReference>
<evidence type="ECO:0000313" key="12">
    <source>
        <dbReference type="EMBL" id="QDU61035.1"/>
    </source>
</evidence>
<dbReference type="SMART" id="SM00487">
    <property type="entry name" value="DEXDc"/>
    <property type="match status" value="1"/>
</dbReference>
<dbReference type="AlphaFoldDB" id="A0A518B224"/>
<dbReference type="SUPFAM" id="SSF52540">
    <property type="entry name" value="P-loop containing nucleoside triphosphate hydrolases"/>
    <property type="match status" value="1"/>
</dbReference>
<dbReference type="EMBL" id="CP036279">
    <property type="protein sequence ID" value="QDU61035.1"/>
    <property type="molecule type" value="Genomic_DNA"/>
</dbReference>
<dbReference type="PROSITE" id="PS51643">
    <property type="entry name" value="HD_CAS3"/>
    <property type="match status" value="1"/>
</dbReference>
<evidence type="ECO:0000256" key="5">
    <source>
        <dbReference type="ARBA" id="ARBA00022741"/>
    </source>
</evidence>
<keyword evidence="3" id="KW-0540">Nuclease</keyword>
<dbReference type="CDD" id="cd17930">
    <property type="entry name" value="DEXHc_cas3"/>
    <property type="match status" value="1"/>
</dbReference>
<dbReference type="GO" id="GO:0016787">
    <property type="term" value="F:hydrolase activity"/>
    <property type="evidence" value="ECO:0007669"/>
    <property type="project" value="UniProtKB-KW"/>
</dbReference>
<dbReference type="InterPro" id="IPR006483">
    <property type="entry name" value="CRISPR-assoc_Cas3_HD"/>
</dbReference>
<comment type="similarity">
    <text evidence="2">In the central section; belongs to the CRISPR-associated helicase Cas3 family.</text>
</comment>
<gene>
    <name evidence="12" type="primary">cas3_2</name>
    <name evidence="12" type="ORF">Pan216_18880</name>
</gene>
<evidence type="ECO:0000259" key="10">
    <source>
        <dbReference type="PROSITE" id="PS51192"/>
    </source>
</evidence>
<keyword evidence="13" id="KW-1185">Reference proteome</keyword>
<keyword evidence="5" id="KW-0547">Nucleotide-binding</keyword>
<dbReference type="CDD" id="cd09641">
    <property type="entry name" value="Cas3''_I"/>
    <property type="match status" value="1"/>
</dbReference>
<keyword evidence="7 12" id="KW-0347">Helicase</keyword>
<evidence type="ECO:0000256" key="9">
    <source>
        <dbReference type="ARBA" id="ARBA00023118"/>
    </source>
</evidence>
<evidence type="ECO:0000256" key="4">
    <source>
        <dbReference type="ARBA" id="ARBA00022723"/>
    </source>
</evidence>
<dbReference type="InterPro" id="IPR038257">
    <property type="entry name" value="CRISPR-assoc_Cas3_HD_sf"/>
</dbReference>
<dbReference type="GO" id="GO:0003676">
    <property type="term" value="F:nucleic acid binding"/>
    <property type="evidence" value="ECO:0007669"/>
    <property type="project" value="InterPro"/>
</dbReference>
<dbReference type="InterPro" id="IPR011545">
    <property type="entry name" value="DEAD/DEAH_box_helicase_dom"/>
</dbReference>
<dbReference type="KEGG" id="knv:Pan216_18880"/>
<dbReference type="NCBIfam" id="TIGR01587">
    <property type="entry name" value="cas3_core"/>
    <property type="match status" value="1"/>
</dbReference>
<evidence type="ECO:0000256" key="8">
    <source>
        <dbReference type="ARBA" id="ARBA00022840"/>
    </source>
</evidence>
<keyword evidence="4" id="KW-0479">Metal-binding</keyword>
<dbReference type="EC" id="3.1.-.-" evidence="12"/>
<evidence type="ECO:0000313" key="13">
    <source>
        <dbReference type="Proteomes" id="UP000317093"/>
    </source>
</evidence>
<keyword evidence="8" id="KW-0067">ATP-binding</keyword>
<dbReference type="PANTHER" id="PTHR47959:SF16">
    <property type="entry name" value="CRISPR-ASSOCIATED NUCLEASE_HELICASE CAS3-RELATED"/>
    <property type="match status" value="1"/>
</dbReference>